<evidence type="ECO:0000313" key="2">
    <source>
        <dbReference type="Proteomes" id="UP001163823"/>
    </source>
</evidence>
<dbReference type="Proteomes" id="UP001163823">
    <property type="component" value="Chromosome 12"/>
</dbReference>
<accession>A0AAD7L098</accession>
<dbReference type="AlphaFoldDB" id="A0AAD7L098"/>
<dbReference type="EMBL" id="JARAOO010000012">
    <property type="protein sequence ID" value="KAJ7949209.1"/>
    <property type="molecule type" value="Genomic_DNA"/>
</dbReference>
<organism evidence="1 2">
    <name type="scientific">Quillaja saponaria</name>
    <name type="common">Soap bark tree</name>
    <dbReference type="NCBI Taxonomy" id="32244"/>
    <lineage>
        <taxon>Eukaryota</taxon>
        <taxon>Viridiplantae</taxon>
        <taxon>Streptophyta</taxon>
        <taxon>Embryophyta</taxon>
        <taxon>Tracheophyta</taxon>
        <taxon>Spermatophyta</taxon>
        <taxon>Magnoliopsida</taxon>
        <taxon>eudicotyledons</taxon>
        <taxon>Gunneridae</taxon>
        <taxon>Pentapetalae</taxon>
        <taxon>rosids</taxon>
        <taxon>fabids</taxon>
        <taxon>Fabales</taxon>
        <taxon>Quillajaceae</taxon>
        <taxon>Quillaja</taxon>
    </lineage>
</organism>
<protein>
    <submittedName>
        <fullName evidence="1">Uncharacterized protein</fullName>
    </submittedName>
</protein>
<evidence type="ECO:0000313" key="1">
    <source>
        <dbReference type="EMBL" id="KAJ7949209.1"/>
    </source>
</evidence>
<reference evidence="1" key="1">
    <citation type="journal article" date="2023" name="Science">
        <title>Elucidation of the pathway for biosynthesis of saponin adjuvants from the soapbark tree.</title>
        <authorList>
            <person name="Reed J."/>
            <person name="Orme A."/>
            <person name="El-Demerdash A."/>
            <person name="Owen C."/>
            <person name="Martin L.B.B."/>
            <person name="Misra R.C."/>
            <person name="Kikuchi S."/>
            <person name="Rejzek M."/>
            <person name="Martin A.C."/>
            <person name="Harkess A."/>
            <person name="Leebens-Mack J."/>
            <person name="Louveau T."/>
            <person name="Stephenson M.J."/>
            <person name="Osbourn A."/>
        </authorList>
    </citation>
    <scope>NUCLEOTIDE SEQUENCE</scope>
    <source>
        <strain evidence="1">S10</strain>
    </source>
</reference>
<comment type="caution">
    <text evidence="1">The sequence shown here is derived from an EMBL/GenBank/DDBJ whole genome shotgun (WGS) entry which is preliminary data.</text>
</comment>
<sequence>MDNMEARFIGLDSSLQDYKTSVDLSFHKLKLDMDSKFQTLMEVIASLRASRMEVYTESDMKLQATHESFILPTTEERNQDSTLPNLSTSLNEGGDEILKQKEYVLSYFTGNHQNSPMIPQPPTLMAEVDEIKIVAPPRTPRKEAILQEIQSSEEFDHDKQEIEFKNMGK</sequence>
<dbReference type="KEGG" id="qsa:O6P43_029575"/>
<name>A0AAD7L098_QUISA</name>
<proteinExistence type="predicted"/>
<keyword evidence="2" id="KW-1185">Reference proteome</keyword>
<gene>
    <name evidence="1" type="ORF">O6P43_029575</name>
</gene>